<protein>
    <submittedName>
        <fullName evidence="1">Toxin-antitoxin system HicB family antitoxin</fullName>
    </submittedName>
</protein>
<sequence>MSTVTLRIPDDKHARLKALAESRHVSVNRLLDELATVALAQHDLAAQFRAAAASGDPQRGLAFLDKLDRHFGDKSGH</sequence>
<dbReference type="EMBL" id="SSOD01000020">
    <property type="protein sequence ID" value="THF56506.1"/>
    <property type="molecule type" value="Genomic_DNA"/>
</dbReference>
<dbReference type="InterPro" id="IPR010985">
    <property type="entry name" value="Ribbon_hlx_hlx"/>
</dbReference>
<organism evidence="1 2">
    <name type="scientific">Pseudothauera rhizosphaerae</name>
    <dbReference type="NCBI Taxonomy" id="2565932"/>
    <lineage>
        <taxon>Bacteria</taxon>
        <taxon>Pseudomonadati</taxon>
        <taxon>Pseudomonadota</taxon>
        <taxon>Betaproteobacteria</taxon>
        <taxon>Rhodocyclales</taxon>
        <taxon>Zoogloeaceae</taxon>
        <taxon>Pseudothauera</taxon>
    </lineage>
</organism>
<evidence type="ECO:0000313" key="2">
    <source>
        <dbReference type="Proteomes" id="UP000307956"/>
    </source>
</evidence>
<dbReference type="RefSeq" id="WP_136386600.1">
    <property type="nucleotide sequence ID" value="NZ_SSOD01000020.1"/>
</dbReference>
<gene>
    <name evidence="1" type="ORF">E6O51_19015</name>
</gene>
<name>A0A4S4ABW4_9RHOO</name>
<dbReference type="OrthoDB" id="598413at2"/>
<keyword evidence="2" id="KW-1185">Reference proteome</keyword>
<reference evidence="1 2" key="1">
    <citation type="submission" date="2019-04" db="EMBL/GenBank/DDBJ databases">
        <title>Azoarcus rhizosphaerae sp. nov. isolated from rhizosphere of Ficus religiosa.</title>
        <authorList>
            <person name="Lin S.-Y."/>
            <person name="Hameed A."/>
            <person name="Hsu Y.-H."/>
            <person name="Young C.-C."/>
        </authorList>
    </citation>
    <scope>NUCLEOTIDE SEQUENCE [LARGE SCALE GENOMIC DNA]</scope>
    <source>
        <strain evidence="1 2">CC-YHH848</strain>
    </source>
</reference>
<dbReference type="AlphaFoldDB" id="A0A4S4ABW4"/>
<accession>A0A4S4ABW4</accession>
<dbReference type="InterPro" id="IPR008651">
    <property type="entry name" value="Uncharacterised_HicB"/>
</dbReference>
<proteinExistence type="predicted"/>
<dbReference type="SUPFAM" id="SSF47598">
    <property type="entry name" value="Ribbon-helix-helix"/>
    <property type="match status" value="1"/>
</dbReference>
<comment type="caution">
    <text evidence="1">The sequence shown here is derived from an EMBL/GenBank/DDBJ whole genome shotgun (WGS) entry which is preliminary data.</text>
</comment>
<dbReference type="Proteomes" id="UP000307956">
    <property type="component" value="Unassembled WGS sequence"/>
</dbReference>
<dbReference type="Pfam" id="PF05534">
    <property type="entry name" value="HicB"/>
    <property type="match status" value="1"/>
</dbReference>
<dbReference type="GO" id="GO:0006355">
    <property type="term" value="P:regulation of DNA-templated transcription"/>
    <property type="evidence" value="ECO:0007669"/>
    <property type="project" value="InterPro"/>
</dbReference>
<evidence type="ECO:0000313" key="1">
    <source>
        <dbReference type="EMBL" id="THF56506.1"/>
    </source>
</evidence>